<reference evidence="2 4" key="2">
    <citation type="submission" date="2020-06" db="EMBL/GenBank/DDBJ databases">
        <title>Complete genome of Paenibacillus barcinonensis KACC11450.</title>
        <authorList>
            <person name="Kim M."/>
            <person name="Park Y.-J."/>
            <person name="Shin J.-H."/>
        </authorList>
    </citation>
    <scope>NUCLEOTIDE SEQUENCE [LARGE SCALE GENOMIC DNA]</scope>
    <source>
        <strain evidence="2 4">KACC11450</strain>
    </source>
</reference>
<evidence type="ECO:0000313" key="2">
    <source>
        <dbReference type="EMBL" id="QKS55884.1"/>
    </source>
</evidence>
<name>A0A2V4VNT3_PAEBA</name>
<evidence type="ECO:0000313" key="4">
    <source>
        <dbReference type="Proteomes" id="UP000509327"/>
    </source>
</evidence>
<evidence type="ECO:0000313" key="3">
    <source>
        <dbReference type="Proteomes" id="UP000247790"/>
    </source>
</evidence>
<dbReference type="EMBL" id="QJSW01000002">
    <property type="protein sequence ID" value="PYE51501.1"/>
    <property type="molecule type" value="Genomic_DNA"/>
</dbReference>
<keyword evidence="4" id="KW-1185">Reference proteome</keyword>
<dbReference type="OrthoDB" id="9938363at2"/>
<sequence length="148" mass="17875">MQHYHLFKKLKADSWDWHSDEDDELWEEIRQEYDNDKWKPVMELLVNQNMSRGNKALITKTSYKLAKRIKEEQDVDVFPAIVKIDYGSMAKMERFGWKMYSIFGDHMRNVYSNWSPKDLLPKKYEIESEVFGALDLELHRNLKIKDKK</sequence>
<protein>
    <submittedName>
        <fullName evidence="1">Uncharacterized protein</fullName>
    </submittedName>
</protein>
<gene>
    <name evidence="1" type="ORF">DFQ00_102295</name>
    <name evidence="2" type="ORF">HUB98_05750</name>
</gene>
<dbReference type="Proteomes" id="UP000247790">
    <property type="component" value="Unassembled WGS sequence"/>
</dbReference>
<dbReference type="AlphaFoldDB" id="A0A2V4VNT3"/>
<dbReference type="Proteomes" id="UP000509327">
    <property type="component" value="Chromosome"/>
</dbReference>
<organism evidence="1 3">
    <name type="scientific">Paenibacillus barcinonensis</name>
    <dbReference type="NCBI Taxonomy" id="198119"/>
    <lineage>
        <taxon>Bacteria</taxon>
        <taxon>Bacillati</taxon>
        <taxon>Bacillota</taxon>
        <taxon>Bacilli</taxon>
        <taxon>Bacillales</taxon>
        <taxon>Paenibacillaceae</taxon>
        <taxon>Paenibacillus</taxon>
    </lineage>
</organism>
<dbReference type="EMBL" id="CP054614">
    <property type="protein sequence ID" value="QKS55884.1"/>
    <property type="molecule type" value="Genomic_DNA"/>
</dbReference>
<proteinExistence type="predicted"/>
<reference evidence="1 3" key="1">
    <citation type="submission" date="2018-06" db="EMBL/GenBank/DDBJ databases">
        <title>Genomic Encyclopedia of Type Strains, Phase III (KMG-III): the genomes of soil and plant-associated and newly described type strains.</title>
        <authorList>
            <person name="Whitman W."/>
        </authorList>
    </citation>
    <scope>NUCLEOTIDE SEQUENCE [LARGE SCALE GENOMIC DNA]</scope>
    <source>
        <strain evidence="1 3">CECT 7022</strain>
    </source>
</reference>
<accession>A0A2V4VNT3</accession>
<evidence type="ECO:0000313" key="1">
    <source>
        <dbReference type="EMBL" id="PYE51501.1"/>
    </source>
</evidence>
<dbReference type="RefSeq" id="WP_110894579.1">
    <property type="nucleotide sequence ID" value="NZ_CP054614.1"/>
</dbReference>